<accession>A0A2U1M599</accession>
<proteinExistence type="predicted"/>
<keyword evidence="2" id="KW-1185">Reference proteome</keyword>
<dbReference type="AlphaFoldDB" id="A0A2U1M599"/>
<evidence type="ECO:0000313" key="1">
    <source>
        <dbReference type="EMBL" id="PWA56394.1"/>
    </source>
</evidence>
<protein>
    <submittedName>
        <fullName evidence="1">Uncharacterized protein</fullName>
    </submittedName>
</protein>
<comment type="caution">
    <text evidence="1">The sequence shown here is derived from an EMBL/GenBank/DDBJ whole genome shotgun (WGS) entry which is preliminary data.</text>
</comment>
<dbReference type="Proteomes" id="UP000245207">
    <property type="component" value="Unassembled WGS sequence"/>
</dbReference>
<organism evidence="1 2">
    <name type="scientific">Artemisia annua</name>
    <name type="common">Sweet wormwood</name>
    <dbReference type="NCBI Taxonomy" id="35608"/>
    <lineage>
        <taxon>Eukaryota</taxon>
        <taxon>Viridiplantae</taxon>
        <taxon>Streptophyta</taxon>
        <taxon>Embryophyta</taxon>
        <taxon>Tracheophyta</taxon>
        <taxon>Spermatophyta</taxon>
        <taxon>Magnoliopsida</taxon>
        <taxon>eudicotyledons</taxon>
        <taxon>Gunneridae</taxon>
        <taxon>Pentapetalae</taxon>
        <taxon>asterids</taxon>
        <taxon>campanulids</taxon>
        <taxon>Asterales</taxon>
        <taxon>Asteraceae</taxon>
        <taxon>Asteroideae</taxon>
        <taxon>Anthemideae</taxon>
        <taxon>Artemisiinae</taxon>
        <taxon>Artemisia</taxon>
    </lineage>
</organism>
<reference evidence="1 2" key="1">
    <citation type="journal article" date="2018" name="Mol. Plant">
        <title>The genome of Artemisia annua provides insight into the evolution of Asteraceae family and artemisinin biosynthesis.</title>
        <authorList>
            <person name="Shen Q."/>
            <person name="Zhang L."/>
            <person name="Liao Z."/>
            <person name="Wang S."/>
            <person name="Yan T."/>
            <person name="Shi P."/>
            <person name="Liu M."/>
            <person name="Fu X."/>
            <person name="Pan Q."/>
            <person name="Wang Y."/>
            <person name="Lv Z."/>
            <person name="Lu X."/>
            <person name="Zhang F."/>
            <person name="Jiang W."/>
            <person name="Ma Y."/>
            <person name="Chen M."/>
            <person name="Hao X."/>
            <person name="Li L."/>
            <person name="Tang Y."/>
            <person name="Lv G."/>
            <person name="Zhou Y."/>
            <person name="Sun X."/>
            <person name="Brodelius P.E."/>
            <person name="Rose J.K.C."/>
            <person name="Tang K."/>
        </authorList>
    </citation>
    <scope>NUCLEOTIDE SEQUENCE [LARGE SCALE GENOMIC DNA]</scope>
    <source>
        <strain evidence="2">cv. Huhao1</strain>
        <tissue evidence="1">Leaf</tissue>
    </source>
</reference>
<evidence type="ECO:0000313" key="2">
    <source>
        <dbReference type="Proteomes" id="UP000245207"/>
    </source>
</evidence>
<sequence>MRAGVGRFYLGFRCIGIVCKDETKAVVLSVFACINEGNDINHAYDCFCQAATSVPNTKEGSQNEMKMVC</sequence>
<gene>
    <name evidence="1" type="ORF">CTI12_AA371880</name>
</gene>
<dbReference type="EMBL" id="PKPP01006472">
    <property type="protein sequence ID" value="PWA56394.1"/>
    <property type="molecule type" value="Genomic_DNA"/>
</dbReference>
<name>A0A2U1M599_ARTAN</name>